<dbReference type="Gene3D" id="1.10.1650.10">
    <property type="match status" value="1"/>
</dbReference>
<comment type="similarity">
    <text evidence="1">Belongs to the eukaryotic ribosomal protein eL19 family.</text>
</comment>
<dbReference type="GO" id="GO:0003735">
    <property type="term" value="F:structural constituent of ribosome"/>
    <property type="evidence" value="ECO:0007669"/>
    <property type="project" value="InterPro"/>
</dbReference>
<keyword evidence="4 9" id="KW-0689">Ribosomal protein</keyword>
<dbReference type="GO" id="GO:0022625">
    <property type="term" value="C:cytosolic large ribosomal subunit"/>
    <property type="evidence" value="ECO:0007669"/>
    <property type="project" value="InterPro"/>
</dbReference>
<dbReference type="Pfam" id="PF01280">
    <property type="entry name" value="Ribosomal_L19e"/>
    <property type="match status" value="1"/>
</dbReference>
<dbReference type="HAMAP" id="MF_01475">
    <property type="entry name" value="Ribosomal_eL19"/>
    <property type="match status" value="1"/>
</dbReference>
<dbReference type="InterPro" id="IPR015973">
    <property type="entry name" value="Ribosomal_eL19_dom2"/>
</dbReference>
<keyword evidence="2" id="KW-0699">rRNA-binding</keyword>
<keyword evidence="5" id="KW-0687">Ribonucleoprotein</keyword>
<dbReference type="InterPro" id="IPR000196">
    <property type="entry name" value="Ribosomal_eL19_dom"/>
</dbReference>
<dbReference type="GO" id="GO:0006412">
    <property type="term" value="P:translation"/>
    <property type="evidence" value="ECO:0007669"/>
    <property type="project" value="InterPro"/>
</dbReference>
<dbReference type="SMART" id="SM01416">
    <property type="entry name" value="Ribosomal_L19e"/>
    <property type="match status" value="1"/>
</dbReference>
<keyword evidence="3" id="KW-0694">RNA-binding</keyword>
<dbReference type="PANTHER" id="PTHR10722">
    <property type="entry name" value="60S RIBOSOMAL PROTEIN L19"/>
    <property type="match status" value="1"/>
</dbReference>
<dbReference type="InterPro" id="IPR039547">
    <property type="entry name" value="Ribosomal_eL19"/>
</dbReference>
<protein>
    <recommendedName>
        <fullName evidence="6">50S ribosomal protein L19e</fullName>
    </recommendedName>
</protein>
<sequence>MPGFTTQRRLAASELNIGESRVWINPDPELAGALGDAITREDIRSQISDGNIKAKPKKGNSRGRIRAKNAKRAYGHCKGPGHRRGAKGARSPRKELWMTKIRALRKRLRELRDTGQIDRHAYRLLYRKSKGGEYRSTAHMNSFIKAKGLARGE</sequence>
<evidence type="ECO:0000256" key="1">
    <source>
        <dbReference type="ARBA" id="ARBA00011082"/>
    </source>
</evidence>
<evidence type="ECO:0000259" key="8">
    <source>
        <dbReference type="SMART" id="SM01416"/>
    </source>
</evidence>
<dbReference type="InterPro" id="IPR035970">
    <property type="entry name" value="60S_ribosomal_eL19_sf"/>
</dbReference>
<dbReference type="InterPro" id="IPR033936">
    <property type="entry name" value="Ribosomal_eL19_arc"/>
</dbReference>
<evidence type="ECO:0000256" key="4">
    <source>
        <dbReference type="ARBA" id="ARBA00022980"/>
    </source>
</evidence>
<dbReference type="CDD" id="cd01418">
    <property type="entry name" value="Ribosomal_L19e_A"/>
    <property type="match status" value="1"/>
</dbReference>
<evidence type="ECO:0000256" key="5">
    <source>
        <dbReference type="ARBA" id="ARBA00023274"/>
    </source>
</evidence>
<dbReference type="InterPro" id="IPR015974">
    <property type="entry name" value="Ribosomal_eL19_dom3"/>
</dbReference>
<feature type="compositionally biased region" description="Basic residues" evidence="7">
    <location>
        <begin position="54"/>
        <end position="91"/>
    </location>
</feature>
<feature type="region of interest" description="Disordered" evidence="7">
    <location>
        <begin position="48"/>
        <end position="92"/>
    </location>
</feature>
<evidence type="ECO:0000313" key="9">
    <source>
        <dbReference type="EMBL" id="KUG18224.1"/>
    </source>
</evidence>
<comment type="caution">
    <text evidence="9">The sequence shown here is derived from an EMBL/GenBank/DDBJ whole genome shotgun (WGS) entry which is preliminary data.</text>
</comment>
<dbReference type="EMBL" id="LNQE01001394">
    <property type="protein sequence ID" value="KUG18224.1"/>
    <property type="molecule type" value="Genomic_DNA"/>
</dbReference>
<dbReference type="InterPro" id="IPR015972">
    <property type="entry name" value="Ribosomal_eL19_dom1"/>
</dbReference>
<evidence type="ECO:0000256" key="3">
    <source>
        <dbReference type="ARBA" id="ARBA00022884"/>
    </source>
</evidence>
<gene>
    <name evidence="9" type="ORF">ASZ90_012112</name>
</gene>
<name>A0A0W8FBH0_9ZZZZ</name>
<evidence type="ECO:0000256" key="6">
    <source>
        <dbReference type="ARBA" id="ARBA00035531"/>
    </source>
</evidence>
<dbReference type="InterPro" id="IPR057260">
    <property type="entry name" value="Ribosomal_L19e_C"/>
</dbReference>
<dbReference type="Gene3D" id="1.10.1200.60">
    <property type="match status" value="1"/>
</dbReference>
<proteinExistence type="inferred from homology"/>
<accession>A0A0W8FBH0</accession>
<dbReference type="NCBIfam" id="NF006343">
    <property type="entry name" value="PRK08570.1"/>
    <property type="match status" value="1"/>
</dbReference>
<evidence type="ECO:0000256" key="2">
    <source>
        <dbReference type="ARBA" id="ARBA00022730"/>
    </source>
</evidence>
<organism evidence="9">
    <name type="scientific">hydrocarbon metagenome</name>
    <dbReference type="NCBI Taxonomy" id="938273"/>
    <lineage>
        <taxon>unclassified sequences</taxon>
        <taxon>metagenomes</taxon>
        <taxon>ecological metagenomes</taxon>
    </lineage>
</organism>
<evidence type="ECO:0000256" key="7">
    <source>
        <dbReference type="SAM" id="MobiDB-lite"/>
    </source>
</evidence>
<feature type="domain" description="Large ribosomal subunit protein eL19" evidence="8">
    <location>
        <begin position="3"/>
        <end position="148"/>
    </location>
</feature>
<dbReference type="GO" id="GO:0019843">
    <property type="term" value="F:rRNA binding"/>
    <property type="evidence" value="ECO:0007669"/>
    <property type="project" value="UniProtKB-KW"/>
</dbReference>
<dbReference type="Gene3D" id="1.20.5.560">
    <property type="entry name" value="Single Heli x bin"/>
    <property type="match status" value="1"/>
</dbReference>
<reference evidence="9" key="1">
    <citation type="journal article" date="2015" name="Proc. Natl. Acad. Sci. U.S.A.">
        <title>Networks of energetic and metabolic interactions define dynamics in microbial communities.</title>
        <authorList>
            <person name="Embree M."/>
            <person name="Liu J.K."/>
            <person name="Al-Bassam M.M."/>
            <person name="Zengler K."/>
        </authorList>
    </citation>
    <scope>NUCLEOTIDE SEQUENCE</scope>
</reference>
<dbReference type="InterPro" id="IPR057259">
    <property type="entry name" value="Ribosomal_L19e"/>
</dbReference>
<dbReference type="SUPFAM" id="SSF48140">
    <property type="entry name" value="Ribosomal protein L19 (L19e)"/>
    <property type="match status" value="1"/>
</dbReference>
<dbReference type="Pfam" id="PF25476">
    <property type="entry name" value="Ribosomal_L19e_C"/>
    <property type="match status" value="1"/>
</dbReference>
<dbReference type="AlphaFoldDB" id="A0A0W8FBH0"/>